<evidence type="ECO:0000313" key="2">
    <source>
        <dbReference type="Proteomes" id="UP001324287"/>
    </source>
</evidence>
<gene>
    <name evidence="1" type="ORF">U6N30_15070</name>
</gene>
<name>A0ABZ1B782_9ACTN</name>
<evidence type="ECO:0000313" key="1">
    <source>
        <dbReference type="EMBL" id="WRL66599.1"/>
    </source>
</evidence>
<dbReference type="RefSeq" id="WP_324277911.1">
    <property type="nucleotide sequence ID" value="NZ_CP141261.1"/>
</dbReference>
<keyword evidence="2" id="KW-1185">Reference proteome</keyword>
<sequence>MSAPRFPGPTGQGIVRLLTTAGGRMLVLAGDVDAAVVDAFLRRYGHEPARIDGIDAGSVTAFSAPAFELLRDHLEAAERAGRTVQVHRSPQVELLRTQRAVR</sequence>
<dbReference type="EMBL" id="CP141261">
    <property type="protein sequence ID" value="WRL66599.1"/>
    <property type="molecule type" value="Genomic_DNA"/>
</dbReference>
<accession>A0ABZ1B782</accession>
<proteinExistence type="predicted"/>
<organism evidence="1 2">
    <name type="scientific">Blastococcus brunescens</name>
    <dbReference type="NCBI Taxonomy" id="1564165"/>
    <lineage>
        <taxon>Bacteria</taxon>
        <taxon>Bacillati</taxon>
        <taxon>Actinomycetota</taxon>
        <taxon>Actinomycetes</taxon>
        <taxon>Geodermatophilales</taxon>
        <taxon>Geodermatophilaceae</taxon>
        <taxon>Blastococcus</taxon>
    </lineage>
</organism>
<protein>
    <recommendedName>
        <fullName evidence="3">DUF4325 domain-containing protein</fullName>
    </recommendedName>
</protein>
<dbReference type="Proteomes" id="UP001324287">
    <property type="component" value="Chromosome"/>
</dbReference>
<evidence type="ECO:0008006" key="3">
    <source>
        <dbReference type="Google" id="ProtNLM"/>
    </source>
</evidence>
<reference evidence="1 2" key="1">
    <citation type="submission" date="2023-12" db="EMBL/GenBank/DDBJ databases">
        <title>Blastococcus brunescens sp. nov., an actonobacterium isolated from sandstone collected in sahara desert.</title>
        <authorList>
            <person name="Gtari M."/>
            <person name="Ghodhbane F."/>
        </authorList>
    </citation>
    <scope>NUCLEOTIDE SEQUENCE [LARGE SCALE GENOMIC DNA]</scope>
    <source>
        <strain evidence="1 2">BMG 8361</strain>
    </source>
</reference>